<dbReference type="Proteomes" id="UP001589814">
    <property type="component" value="Unassembled WGS sequence"/>
</dbReference>
<evidence type="ECO:0000313" key="3">
    <source>
        <dbReference type="Proteomes" id="UP001589814"/>
    </source>
</evidence>
<dbReference type="RefSeq" id="WP_019951905.1">
    <property type="nucleotide sequence ID" value="NZ_JBHLVX010000009.1"/>
</dbReference>
<comment type="caution">
    <text evidence="2">The sequence shown here is derived from an EMBL/GenBank/DDBJ whole genome shotgun (WGS) entry which is preliminary data.</text>
</comment>
<evidence type="ECO:0000313" key="2">
    <source>
        <dbReference type="EMBL" id="MFC0266783.1"/>
    </source>
</evidence>
<reference evidence="2 3" key="1">
    <citation type="submission" date="2024-09" db="EMBL/GenBank/DDBJ databases">
        <authorList>
            <person name="Sun Q."/>
            <person name="Mori K."/>
        </authorList>
    </citation>
    <scope>NUCLEOTIDE SEQUENCE [LARGE SCALE GENOMIC DNA]</scope>
    <source>
        <strain evidence="2 3">CCM 7415</strain>
    </source>
</reference>
<gene>
    <name evidence="2" type="ORF">ACFFHW_02030</name>
</gene>
<evidence type="ECO:0000256" key="1">
    <source>
        <dbReference type="SAM" id="MobiDB-lite"/>
    </source>
</evidence>
<feature type="region of interest" description="Disordered" evidence="1">
    <location>
        <begin position="1"/>
        <end position="28"/>
    </location>
</feature>
<proteinExistence type="predicted"/>
<sequence>MENSINASSSPGWGQVETGRQNDGGINGALDEYLMTGNMF</sequence>
<dbReference type="EMBL" id="JBHLVX010000009">
    <property type="protein sequence ID" value="MFC0266783.1"/>
    <property type="molecule type" value="Genomic_DNA"/>
</dbReference>
<feature type="compositionally biased region" description="Polar residues" evidence="1">
    <location>
        <begin position="1"/>
        <end position="12"/>
    </location>
</feature>
<accession>A0ABV6FZF0</accession>
<keyword evidence="3" id="KW-1185">Reference proteome</keyword>
<organism evidence="2 3">
    <name type="scientific">Kushneria aurantia</name>
    <dbReference type="NCBI Taxonomy" id="504092"/>
    <lineage>
        <taxon>Bacteria</taxon>
        <taxon>Pseudomonadati</taxon>
        <taxon>Pseudomonadota</taxon>
        <taxon>Gammaproteobacteria</taxon>
        <taxon>Oceanospirillales</taxon>
        <taxon>Halomonadaceae</taxon>
        <taxon>Kushneria</taxon>
    </lineage>
</organism>
<name>A0ABV6FZF0_9GAMM</name>
<protein>
    <submittedName>
        <fullName evidence="2">Uncharacterized protein</fullName>
    </submittedName>
</protein>